<reference evidence="3 4" key="1">
    <citation type="submission" date="2022-04" db="EMBL/GenBank/DDBJ databases">
        <title>Positive selection, recombination, and allopatry shape intraspecific diversity of widespread and dominant cyanobacteria.</title>
        <authorList>
            <person name="Wei J."/>
            <person name="Shu W."/>
            <person name="Hu C."/>
        </authorList>
    </citation>
    <scope>NUCLEOTIDE SEQUENCE [LARGE SCALE GENOMIC DNA]</scope>
    <source>
        <strain evidence="3 4">GB2-A5</strain>
    </source>
</reference>
<dbReference type="SUPFAM" id="SSF52540">
    <property type="entry name" value="P-loop containing nucleoside triphosphate hydrolases"/>
    <property type="match status" value="1"/>
</dbReference>
<sequence>MSSEQFQAAHDSIYITGRLLLQYLQEIQSKRLAKGNDTKCLQSIEEDITKALYALKEHNYQLAVISPTKTGKSTFLNAIIGADILATEAAACTVCRTDIRHIDVGQVPRFLEYREGKRQPVVLAEGDGAEIHQIFLERTQYIRTHNNPDHTIRFEIEYPIEAISTLSSLAGFTLIDTPGVANGNWEYHYSTELKQITLESLRKCHAILFILDYTSSTDLISDLLRDVMENQKNILAEKTENIYFILNKADKTIDVNTGNNDFIKKIELELAGFGLSNQMIYPASSKKGLLAKLIQGDTAANSHTKEFVKLFLGEYLEENEDGEVRVPQPIEIASKALKDSGITTIQETIIQNLTKNYGWNLISDVLAKLDKAAKAIEDSLNTELKVWGMEIEAFKNQVKEYREKSESVTKKIDLVKKFSEGKKEKLITKLTSEINIFAENAKNEIQKEIERLAHLNTEIGNTTTDLKVTQSNVNREITKIPFLGESSIFVINERKATFVEAIKRAVVNLFNSNTDNPHSQVYKLRVATREDAQNIRRAVNEFFGSQIQSWWIDTHDQLIRQGTRSREELVQEIQEQAQQISNEITTSIEEALKIELNINCIQFPSFEFLGIDTEIQSQQEVYARLEKETITESDRTASTNLYQVDIPFEDKGDLLEIDLYQIAAQIKLKIDEQVSINQEIFKQVIDRQVTADFRSAEQQIKYYIERFKDEFNYLVSEREKPEADTEEILVNLQAQKKQLNEYLSELNSIRESLNSWKPVLTVV</sequence>
<keyword evidence="4" id="KW-1185">Reference proteome</keyword>
<keyword evidence="1" id="KW-0175">Coiled coil</keyword>
<feature type="coiled-coil region" evidence="1">
    <location>
        <begin position="384"/>
        <end position="411"/>
    </location>
</feature>
<dbReference type="Gene3D" id="3.40.50.300">
    <property type="entry name" value="P-loop containing nucleotide triphosphate hydrolases"/>
    <property type="match status" value="1"/>
</dbReference>
<dbReference type="Pfam" id="PF00350">
    <property type="entry name" value="Dynamin_N"/>
    <property type="match status" value="1"/>
</dbReference>
<evidence type="ECO:0000313" key="3">
    <source>
        <dbReference type="EMBL" id="MEP0864135.1"/>
    </source>
</evidence>
<evidence type="ECO:0000256" key="1">
    <source>
        <dbReference type="SAM" id="Coils"/>
    </source>
</evidence>
<dbReference type="InterPro" id="IPR027417">
    <property type="entry name" value="P-loop_NTPase"/>
</dbReference>
<feature type="coiled-coil region" evidence="1">
    <location>
        <begin position="559"/>
        <end position="590"/>
    </location>
</feature>
<dbReference type="RefSeq" id="WP_190428207.1">
    <property type="nucleotide sequence ID" value="NZ_JAMPKK010000010.1"/>
</dbReference>
<feature type="domain" description="Dynamin N-terminal" evidence="2">
    <location>
        <begin position="63"/>
        <end position="233"/>
    </location>
</feature>
<evidence type="ECO:0000313" key="4">
    <source>
        <dbReference type="Proteomes" id="UP001442494"/>
    </source>
</evidence>
<comment type="caution">
    <text evidence="3">The sequence shown here is derived from an EMBL/GenBank/DDBJ whole genome shotgun (WGS) entry which is preliminary data.</text>
</comment>
<dbReference type="Proteomes" id="UP001442494">
    <property type="component" value="Unassembled WGS sequence"/>
</dbReference>
<accession>A0ABV0JL20</accession>
<name>A0ABV0JL20_9CYAN</name>
<evidence type="ECO:0000259" key="2">
    <source>
        <dbReference type="Pfam" id="PF00350"/>
    </source>
</evidence>
<proteinExistence type="predicted"/>
<protein>
    <submittedName>
        <fullName evidence="3">Dynamin family protein</fullName>
    </submittedName>
</protein>
<dbReference type="InterPro" id="IPR045063">
    <property type="entry name" value="Dynamin_N"/>
</dbReference>
<gene>
    <name evidence="3" type="ORF">NDI37_06610</name>
</gene>
<organism evidence="3 4">
    <name type="scientific">Funiculus sociatus GB2-A5</name>
    <dbReference type="NCBI Taxonomy" id="2933946"/>
    <lineage>
        <taxon>Bacteria</taxon>
        <taxon>Bacillati</taxon>
        <taxon>Cyanobacteriota</taxon>
        <taxon>Cyanophyceae</taxon>
        <taxon>Coleofasciculales</taxon>
        <taxon>Coleofasciculaceae</taxon>
        <taxon>Funiculus</taxon>
    </lineage>
</organism>
<dbReference type="EMBL" id="JAMPKK010000010">
    <property type="protein sequence ID" value="MEP0864135.1"/>
    <property type="molecule type" value="Genomic_DNA"/>
</dbReference>